<dbReference type="PANTHER" id="PTHR11751">
    <property type="entry name" value="ALANINE AMINOTRANSFERASE"/>
    <property type="match status" value="1"/>
</dbReference>
<dbReference type="SUPFAM" id="SSF53383">
    <property type="entry name" value="PLP-dependent transferases"/>
    <property type="match status" value="1"/>
</dbReference>
<protein>
    <submittedName>
        <fullName evidence="6">Alanine aminotransferase 1</fullName>
    </submittedName>
</protein>
<dbReference type="GO" id="GO:0008483">
    <property type="term" value="F:transaminase activity"/>
    <property type="evidence" value="ECO:0007669"/>
    <property type="project" value="UniProtKB-KW"/>
</dbReference>
<comment type="cofactor">
    <cofactor evidence="1">
        <name>pyridoxal 5'-phosphate</name>
        <dbReference type="ChEBI" id="CHEBI:597326"/>
    </cofactor>
</comment>
<evidence type="ECO:0000256" key="1">
    <source>
        <dbReference type="ARBA" id="ARBA00001933"/>
    </source>
</evidence>
<dbReference type="InterPro" id="IPR015422">
    <property type="entry name" value="PyrdxlP-dep_Trfase_small"/>
</dbReference>
<evidence type="ECO:0000313" key="7">
    <source>
        <dbReference type="Proteomes" id="UP001228049"/>
    </source>
</evidence>
<keyword evidence="4" id="KW-0808">Transferase</keyword>
<dbReference type="EMBL" id="JASDAP010000026">
    <property type="protein sequence ID" value="KAK1878442.1"/>
    <property type="molecule type" value="Genomic_DNA"/>
</dbReference>
<dbReference type="AlphaFoldDB" id="A0AAD9B701"/>
<dbReference type="InterPro" id="IPR045088">
    <property type="entry name" value="ALAT1/2-like"/>
</dbReference>
<evidence type="ECO:0000256" key="2">
    <source>
        <dbReference type="ARBA" id="ARBA00011738"/>
    </source>
</evidence>
<comment type="subunit">
    <text evidence="2">Homodimer.</text>
</comment>
<dbReference type="Gene3D" id="3.90.1150.10">
    <property type="entry name" value="Aspartate Aminotransferase, domain 1"/>
    <property type="match status" value="1"/>
</dbReference>
<dbReference type="Proteomes" id="UP001228049">
    <property type="component" value="Unassembled WGS sequence"/>
</dbReference>
<sequence length="206" mass="23401">MKKLDSTVLARRANQIKEELRQKLRKPYKQVIDLYWGDPHAAGVKPLSFVRQVLAACLYPDLVNSNTLPVDVRQRAQRLLGECAGGSETQHIKTMMVHNVKRVFEVLNSLPGFSCQPVEGGAFAFPRLHLPPKAIQKAKEMEMEPDLFYCMRLLEEAGVLVKPGMENGPKEGTHHIRFCIMTPEETMEEILSSMSSFHTQFMKDFS</sequence>
<keyword evidence="7" id="KW-1185">Reference proteome</keyword>
<keyword evidence="3 6" id="KW-0032">Aminotransferase</keyword>
<name>A0AAD9B701_DISEL</name>
<organism evidence="6 7">
    <name type="scientific">Dissostichus eleginoides</name>
    <name type="common">Patagonian toothfish</name>
    <name type="synonym">Dissostichus amissus</name>
    <dbReference type="NCBI Taxonomy" id="100907"/>
    <lineage>
        <taxon>Eukaryota</taxon>
        <taxon>Metazoa</taxon>
        <taxon>Chordata</taxon>
        <taxon>Craniata</taxon>
        <taxon>Vertebrata</taxon>
        <taxon>Euteleostomi</taxon>
        <taxon>Actinopterygii</taxon>
        <taxon>Neopterygii</taxon>
        <taxon>Teleostei</taxon>
        <taxon>Neoteleostei</taxon>
        <taxon>Acanthomorphata</taxon>
        <taxon>Eupercaria</taxon>
        <taxon>Perciformes</taxon>
        <taxon>Notothenioidei</taxon>
        <taxon>Nototheniidae</taxon>
        <taxon>Dissostichus</taxon>
    </lineage>
</organism>
<dbReference type="Gene3D" id="1.10.287.1970">
    <property type="match status" value="1"/>
</dbReference>
<proteinExistence type="predicted"/>
<dbReference type="PANTHER" id="PTHR11751:SF469">
    <property type="entry name" value="ALANINE TRANSAMINASE"/>
    <property type="match status" value="1"/>
</dbReference>
<reference evidence="6" key="1">
    <citation type="submission" date="2023-04" db="EMBL/GenBank/DDBJ databases">
        <title>Chromosome-level genome of Chaenocephalus aceratus.</title>
        <authorList>
            <person name="Park H."/>
        </authorList>
    </citation>
    <scope>NUCLEOTIDE SEQUENCE</scope>
    <source>
        <strain evidence="6">DE</strain>
        <tissue evidence="6">Muscle</tissue>
    </source>
</reference>
<comment type="caution">
    <text evidence="6">The sequence shown here is derived from an EMBL/GenBank/DDBJ whole genome shotgun (WGS) entry which is preliminary data.</text>
</comment>
<dbReference type="InterPro" id="IPR015424">
    <property type="entry name" value="PyrdxlP-dep_Trfase"/>
</dbReference>
<keyword evidence="5" id="KW-0663">Pyridoxal phosphate</keyword>
<gene>
    <name evidence="6" type="ORF">KUDE01_026571</name>
</gene>
<evidence type="ECO:0000256" key="5">
    <source>
        <dbReference type="ARBA" id="ARBA00022898"/>
    </source>
</evidence>
<accession>A0AAD9B701</accession>
<evidence type="ECO:0000256" key="4">
    <source>
        <dbReference type="ARBA" id="ARBA00022679"/>
    </source>
</evidence>
<evidence type="ECO:0000313" key="6">
    <source>
        <dbReference type="EMBL" id="KAK1878442.1"/>
    </source>
</evidence>
<evidence type="ECO:0000256" key="3">
    <source>
        <dbReference type="ARBA" id="ARBA00022576"/>
    </source>
</evidence>